<sequence length="60" mass="6301">MNNNTLSHVVDVPTLTSADNFCIDKSGAVWTGAHPVLKDAVALMADFDDVKGTSKAPSQV</sequence>
<dbReference type="EMBL" id="KZ348644">
    <property type="protein sequence ID" value="PIO65889.1"/>
    <property type="molecule type" value="Genomic_DNA"/>
</dbReference>
<evidence type="ECO:0000313" key="2">
    <source>
        <dbReference type="Proteomes" id="UP000230423"/>
    </source>
</evidence>
<dbReference type="OrthoDB" id="5845223at2759"/>
<dbReference type="InterPro" id="IPR011042">
    <property type="entry name" value="6-blade_b-propeller_TolB-like"/>
</dbReference>
<dbReference type="Proteomes" id="UP000230423">
    <property type="component" value="Unassembled WGS sequence"/>
</dbReference>
<name>A0A2G9U6J7_TELCI</name>
<reference evidence="1 2" key="1">
    <citation type="submission" date="2015-09" db="EMBL/GenBank/DDBJ databases">
        <title>Draft genome of the parasitic nematode Teladorsagia circumcincta isolate WARC Sus (inbred).</title>
        <authorList>
            <person name="Mitreva M."/>
        </authorList>
    </citation>
    <scope>NUCLEOTIDE SEQUENCE [LARGE SCALE GENOMIC DNA]</scope>
    <source>
        <strain evidence="1 2">S</strain>
    </source>
</reference>
<evidence type="ECO:0000313" key="1">
    <source>
        <dbReference type="EMBL" id="PIO65889.1"/>
    </source>
</evidence>
<organism evidence="1 2">
    <name type="scientific">Teladorsagia circumcincta</name>
    <name type="common">Brown stomach worm</name>
    <name type="synonym">Ostertagia circumcincta</name>
    <dbReference type="NCBI Taxonomy" id="45464"/>
    <lineage>
        <taxon>Eukaryota</taxon>
        <taxon>Metazoa</taxon>
        <taxon>Ecdysozoa</taxon>
        <taxon>Nematoda</taxon>
        <taxon>Chromadorea</taxon>
        <taxon>Rhabditida</taxon>
        <taxon>Rhabditina</taxon>
        <taxon>Rhabditomorpha</taxon>
        <taxon>Strongyloidea</taxon>
        <taxon>Trichostrongylidae</taxon>
        <taxon>Teladorsagia</taxon>
    </lineage>
</organism>
<proteinExistence type="predicted"/>
<gene>
    <name evidence="1" type="ORF">TELCIR_12416</name>
</gene>
<dbReference type="Gene3D" id="2.120.10.30">
    <property type="entry name" value="TolB, C-terminal domain"/>
    <property type="match status" value="1"/>
</dbReference>
<protein>
    <recommendedName>
        <fullName evidence="3">SMP-30/Gluconolactonase/LRE-like region domain-containing protein</fullName>
    </recommendedName>
</protein>
<evidence type="ECO:0008006" key="3">
    <source>
        <dbReference type="Google" id="ProtNLM"/>
    </source>
</evidence>
<dbReference type="AlphaFoldDB" id="A0A2G9U6J7"/>
<accession>A0A2G9U6J7</accession>
<keyword evidence="2" id="KW-1185">Reference proteome</keyword>